<evidence type="ECO:0000313" key="5">
    <source>
        <dbReference type="Proteomes" id="UP000176377"/>
    </source>
</evidence>
<dbReference type="EMBL" id="MFLA01000047">
    <property type="protein sequence ID" value="OGG57657.1"/>
    <property type="molecule type" value="Genomic_DNA"/>
</dbReference>
<feature type="region of interest" description="Disordered" evidence="2">
    <location>
        <begin position="193"/>
        <end position="214"/>
    </location>
</feature>
<evidence type="ECO:0000256" key="1">
    <source>
        <dbReference type="SAM" id="Coils"/>
    </source>
</evidence>
<feature type="transmembrane region" description="Helical" evidence="3">
    <location>
        <begin position="38"/>
        <end position="61"/>
    </location>
</feature>
<organism evidence="4 5">
    <name type="scientific">Candidatus Kaiserbacteria bacterium RIFCSPHIGHO2_01_FULL_56_24</name>
    <dbReference type="NCBI Taxonomy" id="1798487"/>
    <lineage>
        <taxon>Bacteria</taxon>
        <taxon>Candidatus Kaiseribacteriota</taxon>
    </lineage>
</organism>
<accession>A0A1F6D8L2</accession>
<keyword evidence="3" id="KW-1133">Transmembrane helix</keyword>
<feature type="transmembrane region" description="Helical" evidence="3">
    <location>
        <begin position="7"/>
        <end position="32"/>
    </location>
</feature>
<protein>
    <submittedName>
        <fullName evidence="4">Uncharacterized protein</fullName>
    </submittedName>
</protein>
<gene>
    <name evidence="4" type="ORF">A2765_05970</name>
</gene>
<keyword evidence="1" id="KW-0175">Coiled coil</keyword>
<keyword evidence="3" id="KW-0812">Transmembrane</keyword>
<keyword evidence="3" id="KW-0472">Membrane</keyword>
<reference evidence="4 5" key="1">
    <citation type="journal article" date="2016" name="Nat. Commun.">
        <title>Thousands of microbial genomes shed light on interconnected biogeochemical processes in an aquifer system.</title>
        <authorList>
            <person name="Anantharaman K."/>
            <person name="Brown C.T."/>
            <person name="Hug L.A."/>
            <person name="Sharon I."/>
            <person name="Castelle C.J."/>
            <person name="Probst A.J."/>
            <person name="Thomas B.C."/>
            <person name="Singh A."/>
            <person name="Wilkins M.J."/>
            <person name="Karaoz U."/>
            <person name="Brodie E.L."/>
            <person name="Williams K.H."/>
            <person name="Hubbard S.S."/>
            <person name="Banfield J.F."/>
        </authorList>
    </citation>
    <scope>NUCLEOTIDE SEQUENCE [LARGE SCALE GENOMIC DNA]</scope>
</reference>
<feature type="compositionally biased region" description="Low complexity" evidence="2">
    <location>
        <begin position="200"/>
        <end position="214"/>
    </location>
</feature>
<dbReference type="AlphaFoldDB" id="A0A1F6D8L2"/>
<proteinExistence type="predicted"/>
<dbReference type="Proteomes" id="UP000176377">
    <property type="component" value="Unassembled WGS sequence"/>
</dbReference>
<name>A0A1F6D8L2_9BACT</name>
<evidence type="ECO:0000256" key="2">
    <source>
        <dbReference type="SAM" id="MobiDB-lite"/>
    </source>
</evidence>
<sequence>MQIIKNFLWRLLDAIPNMLALLVVGALLIAYYREGLNLAGLLEILNVIIWPLIVLIALLFFRRVLTFLFFSLDEFNFFGAKGKLKNVKDMIREKADELWQKERQEQEREAERSKNLKELETLKGSNEAVTGQATRVFTFAERLIEEKAQLQTQISTMQAQIDALLAQITMLQGKSSEAASSVVSAIVGQAEEARDVGTISPSSASSEASDASSK</sequence>
<feature type="coiled-coil region" evidence="1">
    <location>
        <begin position="140"/>
        <end position="167"/>
    </location>
</feature>
<evidence type="ECO:0000313" key="4">
    <source>
        <dbReference type="EMBL" id="OGG57657.1"/>
    </source>
</evidence>
<comment type="caution">
    <text evidence="4">The sequence shown here is derived from an EMBL/GenBank/DDBJ whole genome shotgun (WGS) entry which is preliminary data.</text>
</comment>
<evidence type="ECO:0000256" key="3">
    <source>
        <dbReference type="SAM" id="Phobius"/>
    </source>
</evidence>